<sequence>MVEGSVRQIHAQRLAAVPCHHRTTRVHRLVHPHAMVIPYRVVKTATHTDPYEGGVVYRTAPIKHHLRAKVRTPDKISTYEHDYSSIRMRPKLNITKEAAGSSSSKADTLPQAHTCYADDAFENENPFNRLSTVGYRQQQLTQHCILDECLKSCAWQGPYHGTPPSPHRHGNSREAVELAEVPVRPYTPSDQRLVRVMVVPKGLSSWELARLRQQIRDSAERVKRRQMISERTRPQLTASAIPATDRCTTHDVSRPSAATEQGTGDPPMIAKADLLQRKNQLHSYIRTLENRLTEAEGILSSQTGATETIHQLKASNTALSRQLAAARMAANKYRDQCDALREKLMRSTPSPEEGRDAAAAGRFGPTLADAR</sequence>
<dbReference type="EMBL" id="JABANM010009779">
    <property type="protein sequence ID" value="KAF4740375.1"/>
    <property type="molecule type" value="Genomic_DNA"/>
</dbReference>
<dbReference type="AlphaFoldDB" id="A0A7J6T5K4"/>
<dbReference type="Proteomes" id="UP000574390">
    <property type="component" value="Unassembled WGS sequence"/>
</dbReference>
<feature type="region of interest" description="Disordered" evidence="2">
    <location>
        <begin position="345"/>
        <end position="371"/>
    </location>
</feature>
<feature type="region of interest" description="Disordered" evidence="2">
    <location>
        <begin position="245"/>
        <end position="267"/>
    </location>
</feature>
<feature type="coiled-coil region" evidence="1">
    <location>
        <begin position="316"/>
        <end position="343"/>
    </location>
</feature>
<proteinExistence type="predicted"/>
<reference evidence="3 4" key="1">
    <citation type="submission" date="2020-04" db="EMBL/GenBank/DDBJ databases">
        <title>Perkinsus olseni comparative genomics.</title>
        <authorList>
            <person name="Bogema D.R."/>
        </authorList>
    </citation>
    <scope>NUCLEOTIDE SEQUENCE [LARGE SCALE GENOMIC DNA]</scope>
    <source>
        <strain evidence="3">ATCC PRA-205</strain>
    </source>
</reference>
<protein>
    <submittedName>
        <fullName evidence="3">Uncharacterized protein</fullName>
    </submittedName>
</protein>
<name>A0A7J6T5K4_PEROL</name>
<feature type="non-terminal residue" evidence="3">
    <location>
        <position position="371"/>
    </location>
</feature>
<evidence type="ECO:0000256" key="1">
    <source>
        <dbReference type="SAM" id="Coils"/>
    </source>
</evidence>
<accession>A0A7J6T5K4</accession>
<keyword evidence="1" id="KW-0175">Coiled coil</keyword>
<evidence type="ECO:0000313" key="4">
    <source>
        <dbReference type="Proteomes" id="UP000574390"/>
    </source>
</evidence>
<evidence type="ECO:0000313" key="3">
    <source>
        <dbReference type="EMBL" id="KAF4740375.1"/>
    </source>
</evidence>
<evidence type="ECO:0000256" key="2">
    <source>
        <dbReference type="SAM" id="MobiDB-lite"/>
    </source>
</evidence>
<organism evidence="3 4">
    <name type="scientific">Perkinsus olseni</name>
    <name type="common">Perkinsus atlanticus</name>
    <dbReference type="NCBI Taxonomy" id="32597"/>
    <lineage>
        <taxon>Eukaryota</taxon>
        <taxon>Sar</taxon>
        <taxon>Alveolata</taxon>
        <taxon>Perkinsozoa</taxon>
        <taxon>Perkinsea</taxon>
        <taxon>Perkinsida</taxon>
        <taxon>Perkinsidae</taxon>
        <taxon>Perkinsus</taxon>
    </lineage>
</organism>
<comment type="caution">
    <text evidence="3">The sequence shown here is derived from an EMBL/GenBank/DDBJ whole genome shotgun (WGS) entry which is preliminary data.</text>
</comment>
<gene>
    <name evidence="3" type="ORF">FOZ62_000359</name>
</gene>